<protein>
    <submittedName>
        <fullName evidence="1">Uncharacterized protein</fullName>
    </submittedName>
</protein>
<name>A0A8H3IBA7_9LECA</name>
<organism evidence="1 2">
    <name type="scientific">Alectoria fallacina</name>
    <dbReference type="NCBI Taxonomy" id="1903189"/>
    <lineage>
        <taxon>Eukaryota</taxon>
        <taxon>Fungi</taxon>
        <taxon>Dikarya</taxon>
        <taxon>Ascomycota</taxon>
        <taxon>Pezizomycotina</taxon>
        <taxon>Lecanoromycetes</taxon>
        <taxon>OSLEUM clade</taxon>
        <taxon>Lecanoromycetidae</taxon>
        <taxon>Lecanorales</taxon>
        <taxon>Lecanorineae</taxon>
        <taxon>Parmeliaceae</taxon>
        <taxon>Alectoria</taxon>
    </lineage>
</organism>
<reference evidence="1" key="1">
    <citation type="submission" date="2021-03" db="EMBL/GenBank/DDBJ databases">
        <authorList>
            <person name="Tagirdzhanova G."/>
        </authorList>
    </citation>
    <scope>NUCLEOTIDE SEQUENCE</scope>
</reference>
<keyword evidence="2" id="KW-1185">Reference proteome</keyword>
<gene>
    <name evidence="1" type="ORF">ALECFALPRED_006101</name>
</gene>
<proteinExistence type="predicted"/>
<dbReference type="OrthoDB" id="2951834at2759"/>
<comment type="caution">
    <text evidence="1">The sequence shown here is derived from an EMBL/GenBank/DDBJ whole genome shotgun (WGS) entry which is preliminary data.</text>
</comment>
<dbReference type="AlphaFoldDB" id="A0A8H3IBA7"/>
<evidence type="ECO:0000313" key="2">
    <source>
        <dbReference type="Proteomes" id="UP000664203"/>
    </source>
</evidence>
<evidence type="ECO:0000313" key="1">
    <source>
        <dbReference type="EMBL" id="CAF9909890.1"/>
    </source>
</evidence>
<dbReference type="Proteomes" id="UP000664203">
    <property type="component" value="Unassembled WGS sequence"/>
</dbReference>
<accession>A0A8H3IBA7</accession>
<sequence>MNILTPSLTNAIALGNAHHGGALFTLPRELRDEIYRLVVKGNYVIWVLQGKTYTKAVNTRESTFGILRASKAISPEASDIYYPESDFCFVIALGQRQMICLPTKLTDRMKNVGLSLIDTSISSLNRDSITFDHIHTICKAGIAPFTGAHIARNDLYIRLFCDGPDTIDMLRIHLFANLKALTGFRTVVIKVFGTISFRRKMNSAMVTEQEANESIYQMLTGISQEMKKTLEPTLGPAIEETRRAAWYHTFHPLEYLINSAAQGGMSVRDHFGAAWRETQRASVAESYDYWRCVSRSRFQGWLC</sequence>
<dbReference type="EMBL" id="CAJPDR010000039">
    <property type="protein sequence ID" value="CAF9909890.1"/>
    <property type="molecule type" value="Genomic_DNA"/>
</dbReference>